<dbReference type="InterPro" id="IPR011005">
    <property type="entry name" value="Dihydropteroate_synth-like_sf"/>
</dbReference>
<evidence type="ECO:0000256" key="3">
    <source>
        <dbReference type="ARBA" id="ARBA00004763"/>
    </source>
</evidence>
<dbReference type="SUPFAM" id="SSF51717">
    <property type="entry name" value="Dihydropteroate synthetase-like"/>
    <property type="match status" value="1"/>
</dbReference>
<dbReference type="PANTHER" id="PTHR20941:SF1">
    <property type="entry name" value="FOLIC ACID SYNTHESIS PROTEIN FOL1"/>
    <property type="match status" value="1"/>
</dbReference>
<keyword evidence="5" id="KW-0808">Transferase</keyword>
<evidence type="ECO:0000256" key="5">
    <source>
        <dbReference type="ARBA" id="ARBA00022679"/>
    </source>
</evidence>
<feature type="domain" description="Pterin-binding" evidence="9">
    <location>
        <begin position="1"/>
        <end position="257"/>
    </location>
</feature>
<evidence type="ECO:0000256" key="6">
    <source>
        <dbReference type="ARBA" id="ARBA00022723"/>
    </source>
</evidence>
<keyword evidence="8" id="KW-0289">Folate biosynthesis</keyword>
<dbReference type="PROSITE" id="PS00793">
    <property type="entry name" value="DHPS_2"/>
    <property type="match status" value="1"/>
</dbReference>
<reference evidence="10 11" key="1">
    <citation type="submission" date="2016-08" db="EMBL/GenBank/DDBJ databases">
        <title>Draft genome sequence of Candidatus Piscirickettsia litoralis, from seawater.</title>
        <authorList>
            <person name="Wan X."/>
            <person name="Lee A.J."/>
            <person name="Hou S."/>
            <person name="Donachie S.P."/>
        </authorList>
    </citation>
    <scope>NUCLEOTIDE SEQUENCE [LARGE SCALE GENOMIC DNA]</scope>
    <source>
        <strain evidence="10 11">Y2</strain>
    </source>
</reference>
<evidence type="ECO:0000313" key="10">
    <source>
        <dbReference type="EMBL" id="ODN44067.1"/>
    </source>
</evidence>
<proteinExistence type="predicted"/>
<dbReference type="CDD" id="cd00739">
    <property type="entry name" value="DHPS"/>
    <property type="match status" value="1"/>
</dbReference>
<keyword evidence="7" id="KW-0460">Magnesium</keyword>
<dbReference type="InterPro" id="IPR000489">
    <property type="entry name" value="Pterin-binding_dom"/>
</dbReference>
<dbReference type="NCBIfam" id="TIGR01496">
    <property type="entry name" value="DHPS"/>
    <property type="match status" value="1"/>
</dbReference>
<dbReference type="InterPro" id="IPR006390">
    <property type="entry name" value="DHP_synth_dom"/>
</dbReference>
<evidence type="ECO:0000256" key="7">
    <source>
        <dbReference type="ARBA" id="ARBA00022842"/>
    </source>
</evidence>
<dbReference type="PANTHER" id="PTHR20941">
    <property type="entry name" value="FOLATE SYNTHESIS PROTEINS"/>
    <property type="match status" value="1"/>
</dbReference>
<protein>
    <recommendedName>
        <fullName evidence="4">dihydropteroate synthase</fullName>
        <ecNumber evidence="4">2.5.1.15</ecNumber>
    </recommendedName>
</protein>
<dbReference type="EC" id="2.5.1.15" evidence="4"/>
<comment type="cofactor">
    <cofactor evidence="2">
        <name>Mg(2+)</name>
        <dbReference type="ChEBI" id="CHEBI:18420"/>
    </cofactor>
</comment>
<evidence type="ECO:0000259" key="9">
    <source>
        <dbReference type="PROSITE" id="PS50972"/>
    </source>
</evidence>
<dbReference type="Proteomes" id="UP000094329">
    <property type="component" value="Unassembled WGS sequence"/>
</dbReference>
<keyword evidence="6" id="KW-0479">Metal-binding</keyword>
<gene>
    <name evidence="10" type="ORF">BGC07_10115</name>
</gene>
<evidence type="ECO:0000256" key="4">
    <source>
        <dbReference type="ARBA" id="ARBA00012458"/>
    </source>
</evidence>
<name>A0ABX3A5C8_9GAMM</name>
<sequence length="266" mass="28727">MGVINCSPNSFYQSSIAVNKETVLGLAGQMIAEGANILDIGGEATNPFVNIEREAPSIQEEIDRVAPHIEAIKARFDILVSVDTSCPEVMRAAVSAGADMINDQRALSREGAKQTVADLKVPVCLMHMFEAIRRPKDSSKAELLAQIKQDLKRHVNECLGAGILAERIIIDPGFGGGNYGKDADENFYLLAHLAEFLEFNLPTLVGLSRKSFIGAVLQEEDFNQRLYGSLAGALLSVQQGAHILRVHDVKATADALKIMAATNAQL</sequence>
<evidence type="ECO:0000256" key="1">
    <source>
        <dbReference type="ARBA" id="ARBA00000012"/>
    </source>
</evidence>
<organism evidence="10 11">
    <name type="scientific">Piscirickettsia litoralis</name>
    <dbReference type="NCBI Taxonomy" id="1891921"/>
    <lineage>
        <taxon>Bacteria</taxon>
        <taxon>Pseudomonadati</taxon>
        <taxon>Pseudomonadota</taxon>
        <taxon>Gammaproteobacteria</taxon>
        <taxon>Thiotrichales</taxon>
        <taxon>Piscirickettsiaceae</taxon>
        <taxon>Piscirickettsia</taxon>
    </lineage>
</organism>
<evidence type="ECO:0000256" key="8">
    <source>
        <dbReference type="ARBA" id="ARBA00022909"/>
    </source>
</evidence>
<comment type="catalytic activity">
    <reaction evidence="1">
        <text>(7,8-dihydropterin-6-yl)methyl diphosphate + 4-aminobenzoate = 7,8-dihydropteroate + diphosphate</text>
        <dbReference type="Rhea" id="RHEA:19949"/>
        <dbReference type="ChEBI" id="CHEBI:17836"/>
        <dbReference type="ChEBI" id="CHEBI:17839"/>
        <dbReference type="ChEBI" id="CHEBI:33019"/>
        <dbReference type="ChEBI" id="CHEBI:72950"/>
        <dbReference type="EC" id="2.5.1.15"/>
    </reaction>
</comment>
<keyword evidence="11" id="KW-1185">Reference proteome</keyword>
<dbReference type="Gene3D" id="3.20.20.20">
    <property type="entry name" value="Dihydropteroate synthase-like"/>
    <property type="match status" value="1"/>
</dbReference>
<dbReference type="InterPro" id="IPR045031">
    <property type="entry name" value="DHP_synth-like"/>
</dbReference>
<accession>A0ABX3A5C8</accession>
<dbReference type="EMBL" id="MDTU01000001">
    <property type="protein sequence ID" value="ODN44067.1"/>
    <property type="molecule type" value="Genomic_DNA"/>
</dbReference>
<dbReference type="PROSITE" id="PS50972">
    <property type="entry name" value="PTERIN_BINDING"/>
    <property type="match status" value="1"/>
</dbReference>
<comment type="pathway">
    <text evidence="3">Cofactor biosynthesis; tetrahydrofolate biosynthesis; 7,8-dihydrofolate from 2-amino-4-hydroxy-6-hydroxymethyl-7,8-dihydropteridine diphosphate and 4-aminobenzoate: step 1/2.</text>
</comment>
<evidence type="ECO:0000256" key="2">
    <source>
        <dbReference type="ARBA" id="ARBA00001946"/>
    </source>
</evidence>
<dbReference type="Pfam" id="PF00809">
    <property type="entry name" value="Pterin_bind"/>
    <property type="match status" value="1"/>
</dbReference>
<comment type="caution">
    <text evidence="10">The sequence shown here is derived from an EMBL/GenBank/DDBJ whole genome shotgun (WGS) entry which is preliminary data.</text>
</comment>
<evidence type="ECO:0000313" key="11">
    <source>
        <dbReference type="Proteomes" id="UP000094329"/>
    </source>
</evidence>